<name>A0AAP4WXW5_9GAMM</name>
<dbReference type="Proteomes" id="UP001170481">
    <property type="component" value="Unassembled WGS sequence"/>
</dbReference>
<dbReference type="RefSeq" id="WP_303593152.1">
    <property type="nucleotide sequence ID" value="NZ_JAUORK010000004.1"/>
</dbReference>
<proteinExistence type="predicted"/>
<evidence type="ECO:0000313" key="2">
    <source>
        <dbReference type="Proteomes" id="UP001170481"/>
    </source>
</evidence>
<organism evidence="1 2">
    <name type="scientific">Cobetia amphilecti</name>
    <dbReference type="NCBI Taxonomy" id="1055104"/>
    <lineage>
        <taxon>Bacteria</taxon>
        <taxon>Pseudomonadati</taxon>
        <taxon>Pseudomonadota</taxon>
        <taxon>Gammaproteobacteria</taxon>
        <taxon>Oceanospirillales</taxon>
        <taxon>Halomonadaceae</taxon>
        <taxon>Cobetia</taxon>
    </lineage>
</organism>
<dbReference type="EMBL" id="JAUORK010000004">
    <property type="protein sequence ID" value="MDO6671529.1"/>
    <property type="molecule type" value="Genomic_DNA"/>
</dbReference>
<reference evidence="1" key="1">
    <citation type="submission" date="2023-07" db="EMBL/GenBank/DDBJ databases">
        <title>Genome content predicts the carbon catabolic preferences of heterotrophic bacteria.</title>
        <authorList>
            <person name="Gralka M."/>
        </authorList>
    </citation>
    <scope>NUCLEOTIDE SEQUENCE</scope>
    <source>
        <strain evidence="1">C2R13</strain>
    </source>
</reference>
<gene>
    <name evidence="1" type="ORF">Q4535_05290</name>
</gene>
<dbReference type="AlphaFoldDB" id="A0AAP4WXW5"/>
<comment type="caution">
    <text evidence="1">The sequence shown here is derived from an EMBL/GenBank/DDBJ whole genome shotgun (WGS) entry which is preliminary data.</text>
</comment>
<protein>
    <submittedName>
        <fullName evidence="1">Uncharacterized protein</fullName>
    </submittedName>
</protein>
<sequence length="248" mass="28532">MNIQNRIVVINDALKTLSILTKAKTIAGCDVEKYKNKYLRAWPALMTNDEVVRNYFSDHDVDIKDKRTKSCAMTYDEYKQHRATKSVGLEILKVYRDALTIHLYELKCMSESNITLCALKDADSVSVPPVSKYDKRIAEEFTKAKDGLYSVIHPDEEYDRKISTFAGSFILHRLPSLVEEHIEINTRENTTGEKVDSKGRAMRYAVLDENKFYLEGVVSKTVTNMNLIAEGIDWFEDFKVEALKFYMA</sequence>
<accession>A0AAP4WXW5</accession>
<evidence type="ECO:0000313" key="1">
    <source>
        <dbReference type="EMBL" id="MDO6671529.1"/>
    </source>
</evidence>